<reference evidence="2 3" key="1">
    <citation type="submission" date="2020-07" db="EMBL/GenBank/DDBJ databases">
        <title>Metarhizium humberi genome.</title>
        <authorList>
            <person name="Lysoe E."/>
        </authorList>
    </citation>
    <scope>NUCLEOTIDE SEQUENCE [LARGE SCALE GENOMIC DNA]</scope>
    <source>
        <strain evidence="2 3">ESALQ1638</strain>
    </source>
</reference>
<keyword evidence="3" id="KW-1185">Reference proteome</keyword>
<evidence type="ECO:0000313" key="2">
    <source>
        <dbReference type="EMBL" id="KAH0591659.1"/>
    </source>
</evidence>
<dbReference type="Proteomes" id="UP000764110">
    <property type="component" value="Unassembled WGS sequence"/>
</dbReference>
<name>A0A9P8S2E7_9HYPO</name>
<feature type="region of interest" description="Disordered" evidence="1">
    <location>
        <begin position="31"/>
        <end position="239"/>
    </location>
</feature>
<dbReference type="AlphaFoldDB" id="A0A9P8S2E7"/>
<accession>A0A9P8S2E7</accession>
<gene>
    <name evidence="2" type="ORF">MHUMG1_10607</name>
</gene>
<feature type="compositionally biased region" description="Basic and acidic residues" evidence="1">
    <location>
        <begin position="228"/>
        <end position="237"/>
    </location>
</feature>
<evidence type="ECO:0000256" key="1">
    <source>
        <dbReference type="SAM" id="MobiDB-lite"/>
    </source>
</evidence>
<sequence>MPLRTFVVFETAPSAQDAVALLGSLVIVPERPNAGYVPPIDRSDLKKEDSKTKGQGQVVSHPVPEAPPATSEVKILPTWMGRNRVPPSVKAMPTADTEKQDKPDENPATPTSQFAAAPGNDEHGQPNPDTSSDHDPPKPHVGSGPDMPTKGTGTEGKLGNHVSGAAGDDQSTTRADSKGDNGHGSTGPESPEVNTTPSREEPKPESFNPYLDGAAIAAGGEPGNTPNDKGHSKEKASVEANSMSFLESHTLEIVPEENVEITAKTMKSATLQARMTQLFTLGISSKREESFFLKSDLVKTHALEQYGDVWNQVNAAYSKEIDDLMDLHKTNKAYMMVTLKTALKPNIQRKQTKGGSFDGSLTIPIDKLAGAPTSMADLKLLAKYNSTQKAAAKSVASGEIAFAAEYCEIVRTAKYTFKLATVVQKEKAELKMKKTGVMSAKPKQLAFADREKKGAESAEAIKDVYVENLD</sequence>
<proteinExistence type="predicted"/>
<organism evidence="2 3">
    <name type="scientific">Metarhizium humberi</name>
    <dbReference type="NCBI Taxonomy" id="2596975"/>
    <lineage>
        <taxon>Eukaryota</taxon>
        <taxon>Fungi</taxon>
        <taxon>Dikarya</taxon>
        <taxon>Ascomycota</taxon>
        <taxon>Pezizomycotina</taxon>
        <taxon>Sordariomycetes</taxon>
        <taxon>Hypocreomycetidae</taxon>
        <taxon>Hypocreales</taxon>
        <taxon>Clavicipitaceae</taxon>
        <taxon>Metarhizium</taxon>
    </lineage>
</organism>
<protein>
    <submittedName>
        <fullName evidence="2">Uncharacterized protein</fullName>
    </submittedName>
</protein>
<evidence type="ECO:0000313" key="3">
    <source>
        <dbReference type="Proteomes" id="UP000764110"/>
    </source>
</evidence>
<comment type="caution">
    <text evidence="2">The sequence shown here is derived from an EMBL/GenBank/DDBJ whole genome shotgun (WGS) entry which is preliminary data.</text>
</comment>
<dbReference type="EMBL" id="JACEFI010000059">
    <property type="protein sequence ID" value="KAH0591659.1"/>
    <property type="molecule type" value="Genomic_DNA"/>
</dbReference>
<feature type="compositionally biased region" description="Basic and acidic residues" evidence="1">
    <location>
        <begin position="41"/>
        <end position="52"/>
    </location>
</feature>
<feature type="compositionally biased region" description="Basic and acidic residues" evidence="1">
    <location>
        <begin position="96"/>
        <end position="105"/>
    </location>
</feature>